<gene>
    <name evidence="2" type="ORF">AXF42_Ash021092</name>
</gene>
<reference evidence="2 3" key="1">
    <citation type="journal article" date="2017" name="Nature">
        <title>The Apostasia genome and the evolution of orchids.</title>
        <authorList>
            <person name="Zhang G.Q."/>
            <person name="Liu K.W."/>
            <person name="Li Z."/>
            <person name="Lohaus R."/>
            <person name="Hsiao Y.Y."/>
            <person name="Niu S.C."/>
            <person name="Wang J.Y."/>
            <person name="Lin Y.C."/>
            <person name="Xu Q."/>
            <person name="Chen L.J."/>
            <person name="Yoshida K."/>
            <person name="Fujiwara S."/>
            <person name="Wang Z.W."/>
            <person name="Zhang Y.Q."/>
            <person name="Mitsuda N."/>
            <person name="Wang M."/>
            <person name="Liu G.H."/>
            <person name="Pecoraro L."/>
            <person name="Huang H.X."/>
            <person name="Xiao X.J."/>
            <person name="Lin M."/>
            <person name="Wu X.Y."/>
            <person name="Wu W.L."/>
            <person name="Chen Y.Y."/>
            <person name="Chang S.B."/>
            <person name="Sakamoto S."/>
            <person name="Ohme-Takagi M."/>
            <person name="Yagi M."/>
            <person name="Zeng S.J."/>
            <person name="Shen C.Y."/>
            <person name="Yeh C.M."/>
            <person name="Luo Y.B."/>
            <person name="Tsai W.C."/>
            <person name="Van de Peer Y."/>
            <person name="Liu Z.J."/>
        </authorList>
    </citation>
    <scope>NUCLEOTIDE SEQUENCE [LARGE SCALE GENOMIC DNA]</scope>
    <source>
        <strain evidence="3">cv. Shenzhen</strain>
        <tissue evidence="2">Stem</tissue>
    </source>
</reference>
<dbReference type="AlphaFoldDB" id="A0A2I0A3D3"/>
<proteinExistence type="predicted"/>
<sequence length="606" mass="68147">MADCYIPKSSNLWYELELARQFPARRCASARGLVLVLVQRKLLAAFLTAFFLFTITSNGKAVPSSLHKLITNSLLYHADYSLRLDGRRGAYGQLLAGLLNRCLSQESQGEEERLGILASRNNEGGQLKPGTCHPELVGGHSDDDDSSGKKWKVELAWLSRALEPALQLYKRVSIAASGEQPMIPPSTRSLSEILTDLQVSRTGIQDWSLSELTLGLYLIYLSQTSAAKVEDFNGVQITSDSMVQELIYHNELARGCYKDSPSSIARYTLLRERNIVKFVKDSSLLRPGYYIGLDTRNKLVIFGIRGTHTVYDLITNVVSSSDQNMSFEGFSTHFGTAEAARWFLHHEMETIRRLLEKHKGFRLRLVGHSLGGAAAALLAIMLRRRSAKELGFSPDIISAVGFGTLPCVSRELAESCVSYVSTIVLQDDVIPRLSVASLARLRNEILEIDWMAVLEKEDWKGFVELVANAKQVVSSVQDVARKLAEYAKFMKRSSSLDIPLRKDLEHDKLHVNTAATAKQNHQMSNELFLPGSQYFLKREIDESRTDRKSSMKSREYYTLWKRNPGEHFNRILLSSNLISDHKCESHYFALRDVLKGLPTSDSRSDF</sequence>
<dbReference type="SUPFAM" id="SSF53474">
    <property type="entry name" value="alpha/beta-Hydrolases"/>
    <property type="match status" value="1"/>
</dbReference>
<organism evidence="2 3">
    <name type="scientific">Apostasia shenzhenica</name>
    <dbReference type="NCBI Taxonomy" id="1088818"/>
    <lineage>
        <taxon>Eukaryota</taxon>
        <taxon>Viridiplantae</taxon>
        <taxon>Streptophyta</taxon>
        <taxon>Embryophyta</taxon>
        <taxon>Tracheophyta</taxon>
        <taxon>Spermatophyta</taxon>
        <taxon>Magnoliopsida</taxon>
        <taxon>Liliopsida</taxon>
        <taxon>Asparagales</taxon>
        <taxon>Orchidaceae</taxon>
        <taxon>Apostasioideae</taxon>
        <taxon>Apostasia</taxon>
    </lineage>
</organism>
<dbReference type="InterPro" id="IPR002921">
    <property type="entry name" value="Fungal_lipase-type"/>
</dbReference>
<keyword evidence="3" id="KW-1185">Reference proteome</keyword>
<dbReference type="Gene3D" id="3.40.50.1820">
    <property type="entry name" value="alpha/beta hydrolase"/>
    <property type="match status" value="1"/>
</dbReference>
<dbReference type="GO" id="GO:0016787">
    <property type="term" value="F:hydrolase activity"/>
    <property type="evidence" value="ECO:0007669"/>
    <property type="project" value="UniProtKB-KW"/>
</dbReference>
<dbReference type="CDD" id="cd00519">
    <property type="entry name" value="Lipase_3"/>
    <property type="match status" value="1"/>
</dbReference>
<evidence type="ECO:0000259" key="1">
    <source>
        <dbReference type="Pfam" id="PF01764"/>
    </source>
</evidence>
<dbReference type="OrthoDB" id="438440at2759"/>
<dbReference type="Proteomes" id="UP000236161">
    <property type="component" value="Unassembled WGS sequence"/>
</dbReference>
<dbReference type="Pfam" id="PF01764">
    <property type="entry name" value="Lipase_3"/>
    <property type="match status" value="1"/>
</dbReference>
<evidence type="ECO:0000313" key="2">
    <source>
        <dbReference type="EMBL" id="PKA50061.1"/>
    </source>
</evidence>
<keyword evidence="2" id="KW-0378">Hydrolase</keyword>
<protein>
    <submittedName>
        <fullName evidence="2">Sn1-specific diacylglycerol lipase</fullName>
        <ecNumber evidence="2">3.1.1.-</ecNumber>
    </submittedName>
</protein>
<dbReference type="PANTHER" id="PTHR47418">
    <property type="entry name" value="ALPHA/BETA-HYDROLASES SUPERFAMILY PROTEIN"/>
    <property type="match status" value="1"/>
</dbReference>
<dbReference type="InterPro" id="IPR029058">
    <property type="entry name" value="AB_hydrolase_fold"/>
</dbReference>
<dbReference type="EMBL" id="KZ452032">
    <property type="protein sequence ID" value="PKA50061.1"/>
    <property type="molecule type" value="Genomic_DNA"/>
</dbReference>
<accession>A0A2I0A3D3</accession>
<dbReference type="EC" id="3.1.1.-" evidence="2"/>
<dbReference type="GO" id="GO:0006629">
    <property type="term" value="P:lipid metabolic process"/>
    <property type="evidence" value="ECO:0007669"/>
    <property type="project" value="InterPro"/>
</dbReference>
<feature type="domain" description="Fungal lipase-type" evidence="1">
    <location>
        <begin position="302"/>
        <end position="435"/>
    </location>
</feature>
<evidence type="ECO:0000313" key="3">
    <source>
        <dbReference type="Proteomes" id="UP000236161"/>
    </source>
</evidence>
<name>A0A2I0A3D3_9ASPA</name>